<feature type="domain" description="Death" evidence="2">
    <location>
        <begin position="61"/>
        <end position="150"/>
    </location>
</feature>
<dbReference type="RefSeq" id="XP_030838416.1">
    <property type="nucleotide sequence ID" value="XM_030982556.1"/>
</dbReference>
<dbReference type="GO" id="GO:0005042">
    <property type="term" value="F:netrin receptor activity"/>
    <property type="evidence" value="ECO:0007669"/>
    <property type="project" value="InterPro"/>
</dbReference>
<dbReference type="SUPFAM" id="SSF47986">
    <property type="entry name" value="DEATH domain"/>
    <property type="match status" value="1"/>
</dbReference>
<keyword evidence="4" id="KW-1185">Reference proteome</keyword>
<evidence type="ECO:0000313" key="3">
    <source>
        <dbReference type="EnsemblMetazoa" id="XP_030838416"/>
    </source>
</evidence>
<dbReference type="PANTHER" id="PTHR12582:SF41">
    <property type="entry name" value="UNC5C-LIKE PROTEIN"/>
    <property type="match status" value="1"/>
</dbReference>
<evidence type="ECO:0000256" key="1">
    <source>
        <dbReference type="SAM" id="MobiDB-lite"/>
    </source>
</evidence>
<dbReference type="SMART" id="SM00005">
    <property type="entry name" value="DEATH"/>
    <property type="match status" value="1"/>
</dbReference>
<dbReference type="GO" id="GO:0016020">
    <property type="term" value="C:membrane"/>
    <property type="evidence" value="ECO:0007669"/>
    <property type="project" value="InterPro"/>
</dbReference>
<dbReference type="InterPro" id="IPR037936">
    <property type="entry name" value="UNC5A-D"/>
</dbReference>
<name>A0A7M7NRI5_STRPU</name>
<dbReference type="Pfam" id="PF00531">
    <property type="entry name" value="Death"/>
    <property type="match status" value="1"/>
</dbReference>
<dbReference type="AlphaFoldDB" id="A0A7M7NRI5"/>
<dbReference type="InterPro" id="IPR011029">
    <property type="entry name" value="DEATH-like_dom_sf"/>
</dbReference>
<dbReference type="EnsemblMetazoa" id="XM_030982556">
    <property type="protein sequence ID" value="XP_030838416"/>
    <property type="gene ID" value="LOC105446509"/>
</dbReference>
<dbReference type="Proteomes" id="UP000007110">
    <property type="component" value="Unassembled WGS sequence"/>
</dbReference>
<protein>
    <recommendedName>
        <fullName evidence="2">Death domain-containing protein</fullName>
    </recommendedName>
</protein>
<dbReference type="PANTHER" id="PTHR12582">
    <property type="entry name" value="NETRIN RECEPTOR UNC5"/>
    <property type="match status" value="1"/>
</dbReference>
<dbReference type="KEGG" id="spu:105446509"/>
<reference evidence="4" key="1">
    <citation type="submission" date="2015-02" db="EMBL/GenBank/DDBJ databases">
        <title>Genome sequencing for Strongylocentrotus purpuratus.</title>
        <authorList>
            <person name="Murali S."/>
            <person name="Liu Y."/>
            <person name="Vee V."/>
            <person name="English A."/>
            <person name="Wang M."/>
            <person name="Skinner E."/>
            <person name="Han Y."/>
            <person name="Muzny D.M."/>
            <person name="Worley K.C."/>
            <person name="Gibbs R.A."/>
        </authorList>
    </citation>
    <scope>NUCLEOTIDE SEQUENCE</scope>
</reference>
<proteinExistence type="predicted"/>
<dbReference type="GeneID" id="105446509"/>
<reference evidence="3" key="2">
    <citation type="submission" date="2021-01" db="UniProtKB">
        <authorList>
            <consortium name="EnsemblMetazoa"/>
        </authorList>
    </citation>
    <scope>IDENTIFICATION</scope>
</reference>
<dbReference type="Gene3D" id="1.10.533.10">
    <property type="entry name" value="Death Domain, Fas"/>
    <property type="match status" value="1"/>
</dbReference>
<dbReference type="InterPro" id="IPR000488">
    <property type="entry name" value="Death_dom"/>
</dbReference>
<evidence type="ECO:0000313" key="4">
    <source>
        <dbReference type="Proteomes" id="UP000007110"/>
    </source>
</evidence>
<dbReference type="InParanoid" id="A0A7M7NRI5"/>
<organism evidence="3 4">
    <name type="scientific">Strongylocentrotus purpuratus</name>
    <name type="common">Purple sea urchin</name>
    <dbReference type="NCBI Taxonomy" id="7668"/>
    <lineage>
        <taxon>Eukaryota</taxon>
        <taxon>Metazoa</taxon>
        <taxon>Echinodermata</taxon>
        <taxon>Eleutherozoa</taxon>
        <taxon>Echinozoa</taxon>
        <taxon>Echinoidea</taxon>
        <taxon>Euechinoidea</taxon>
        <taxon>Echinacea</taxon>
        <taxon>Camarodonta</taxon>
        <taxon>Echinidea</taxon>
        <taxon>Strongylocentrotidae</taxon>
        <taxon>Strongylocentrotus</taxon>
    </lineage>
</organism>
<evidence type="ECO:0000259" key="2">
    <source>
        <dbReference type="SMART" id="SM00005"/>
    </source>
</evidence>
<accession>A0A7M7NRI5</accession>
<feature type="region of interest" description="Disordered" evidence="1">
    <location>
        <begin position="153"/>
        <end position="173"/>
    </location>
</feature>
<feature type="compositionally biased region" description="Basic and acidic residues" evidence="1">
    <location>
        <begin position="155"/>
        <end position="164"/>
    </location>
</feature>
<sequence>MGALAPQAFPANVVQELVPGPLADRNMHQRSGSVYININNIRVINNSQGNNPQGNAAAPVAIASIVPPTLQHELRCRLNRESPAFEDWRGLAIQLGLEEYIKHLEQCKNPTEELLVLAESRKKIQNLGDLAKAFERMNRGDCQELCENYAFKRTKSADPRKDQKEDDDTDTSD</sequence>